<dbReference type="AlphaFoldDB" id="A1AN66"/>
<dbReference type="Proteomes" id="UP000006732">
    <property type="component" value="Chromosome"/>
</dbReference>
<keyword evidence="4" id="KW-0472">Membrane</keyword>
<evidence type="ECO:0000259" key="5">
    <source>
        <dbReference type="PROSITE" id="PS50111"/>
    </source>
</evidence>
<name>A1AN66_PELPD</name>
<keyword evidence="8" id="KW-1185">Reference proteome</keyword>
<proteinExistence type="inferred from homology"/>
<dbReference type="SUPFAM" id="SSF58104">
    <property type="entry name" value="Methyl-accepting chemotaxis protein (MCP) signaling domain"/>
    <property type="match status" value="1"/>
</dbReference>
<evidence type="ECO:0000256" key="4">
    <source>
        <dbReference type="SAM" id="Phobius"/>
    </source>
</evidence>
<feature type="domain" description="HAMP" evidence="6">
    <location>
        <begin position="87"/>
        <end position="139"/>
    </location>
</feature>
<comment type="similarity">
    <text evidence="2">Belongs to the methyl-accepting chemotaxis (MCP) protein family.</text>
</comment>
<evidence type="ECO:0000256" key="2">
    <source>
        <dbReference type="ARBA" id="ARBA00029447"/>
    </source>
</evidence>
<dbReference type="PANTHER" id="PTHR32089:SF112">
    <property type="entry name" value="LYSOZYME-LIKE PROTEIN-RELATED"/>
    <property type="match status" value="1"/>
</dbReference>
<dbReference type="SMART" id="SM00283">
    <property type="entry name" value="MA"/>
    <property type="match status" value="1"/>
</dbReference>
<dbReference type="STRING" id="338966.Ppro_1163"/>
<evidence type="ECO:0000259" key="6">
    <source>
        <dbReference type="PROSITE" id="PS50885"/>
    </source>
</evidence>
<keyword evidence="1 3" id="KW-0807">Transducer</keyword>
<dbReference type="Gene3D" id="1.10.287.950">
    <property type="entry name" value="Methyl-accepting chemotaxis protein"/>
    <property type="match status" value="1"/>
</dbReference>
<evidence type="ECO:0000313" key="7">
    <source>
        <dbReference type="EMBL" id="ABK98786.1"/>
    </source>
</evidence>
<feature type="domain" description="Methyl-accepting transducer" evidence="5">
    <location>
        <begin position="228"/>
        <end position="464"/>
    </location>
</feature>
<evidence type="ECO:0000256" key="1">
    <source>
        <dbReference type="ARBA" id="ARBA00023224"/>
    </source>
</evidence>
<keyword evidence="4" id="KW-1133">Transmembrane helix</keyword>
<dbReference type="PROSITE" id="PS50885">
    <property type="entry name" value="HAMP"/>
    <property type="match status" value="1"/>
</dbReference>
<evidence type="ECO:0000256" key="3">
    <source>
        <dbReference type="PROSITE-ProRule" id="PRU00284"/>
    </source>
</evidence>
<dbReference type="PROSITE" id="PS50111">
    <property type="entry name" value="CHEMOTAXIS_TRANSDUC_2"/>
    <property type="match status" value="1"/>
</dbReference>
<dbReference type="Gene3D" id="6.10.340.10">
    <property type="match status" value="1"/>
</dbReference>
<dbReference type="GO" id="GO:0007165">
    <property type="term" value="P:signal transduction"/>
    <property type="evidence" value="ECO:0007669"/>
    <property type="project" value="UniProtKB-KW"/>
</dbReference>
<dbReference type="HOGENOM" id="CLU_466799_0_0_7"/>
<organism evidence="7 8">
    <name type="scientific">Pelobacter propionicus (strain DSM 2379 / NBRC 103807 / OttBd1)</name>
    <dbReference type="NCBI Taxonomy" id="338966"/>
    <lineage>
        <taxon>Bacteria</taxon>
        <taxon>Pseudomonadati</taxon>
        <taxon>Thermodesulfobacteriota</taxon>
        <taxon>Desulfuromonadia</taxon>
        <taxon>Desulfuromonadales</taxon>
        <taxon>Desulfuromonadaceae</taxon>
        <taxon>Pelobacter</taxon>
    </lineage>
</organism>
<feature type="transmembrane region" description="Helical" evidence="4">
    <location>
        <begin position="21"/>
        <end position="42"/>
    </location>
</feature>
<dbReference type="GO" id="GO:0016020">
    <property type="term" value="C:membrane"/>
    <property type="evidence" value="ECO:0007669"/>
    <property type="project" value="InterPro"/>
</dbReference>
<dbReference type="InterPro" id="IPR003660">
    <property type="entry name" value="HAMP_dom"/>
</dbReference>
<evidence type="ECO:0000313" key="8">
    <source>
        <dbReference type="Proteomes" id="UP000006732"/>
    </source>
</evidence>
<reference evidence="7 8" key="1">
    <citation type="submission" date="2006-10" db="EMBL/GenBank/DDBJ databases">
        <title>Complete sequence of chromosome of Pelobacter propionicus DSM 2379.</title>
        <authorList>
            <consortium name="US DOE Joint Genome Institute"/>
            <person name="Copeland A."/>
            <person name="Lucas S."/>
            <person name="Lapidus A."/>
            <person name="Barry K."/>
            <person name="Detter J.C."/>
            <person name="Glavina del Rio T."/>
            <person name="Hammon N."/>
            <person name="Israni S."/>
            <person name="Dalin E."/>
            <person name="Tice H."/>
            <person name="Pitluck S."/>
            <person name="Saunders E."/>
            <person name="Brettin T."/>
            <person name="Bruce D."/>
            <person name="Han C."/>
            <person name="Tapia R."/>
            <person name="Schmutz J."/>
            <person name="Larimer F."/>
            <person name="Land M."/>
            <person name="Hauser L."/>
            <person name="Kyrpides N."/>
            <person name="Kim E."/>
            <person name="Lovley D."/>
            <person name="Richardson P."/>
        </authorList>
    </citation>
    <scope>NUCLEOTIDE SEQUENCE [LARGE SCALE GENOMIC DNA]</scope>
    <source>
        <strain evidence="8">DSM 2379 / NBRC 103807 / OttBd1</strain>
    </source>
</reference>
<dbReference type="RefSeq" id="WP_011735088.1">
    <property type="nucleotide sequence ID" value="NC_008609.1"/>
</dbReference>
<sequence>MKWISSSDSVRAYSLRTEMALLFLTAATAILILAAICLMSLPQGDGAVLSSLVAAGIREGESSSLLVILTVAIGTGLVAWLSFGITRSHTRSLASCTRLARALCDGRFDEPPATAANTETAFLAASLNTMAARLQHQRSAIDAICGALTSLDDVLKTDSARMEHSFRRQESDMRHLAPEIARMEQSLKDISRGTESLLPTASSSSNSTRAMVSASERISAINDNLGASLDEIGAATDRMDAAARTSALAISDMLALYGTGASSCNRMEAAIRQAEKDGQETRAIAEGITRDADAGRRVAQEAINAMRAIRGASATTTEAVTSLSRRAEDTDAILSVIEELAEQTDLLALNATIIAAQAGDMGRDFSVVADEIRDLSERTGSSTREIAAIIHGIRDEGRRAVDAISQVEELIATGEQLARHTSMALEMIVNGVQQAVLQMGGITRNDREQARTSQDIMDALRRTGELAQRIARTSSDQRQLTELSIATLERMGGLTSQIHSLAREQRHGGALALQAAGSLTNGIRQLRDTAAAAPLGSAPPTATLAGLQTAASASGDDIRALDGSLTALGEQIRLLRSELSDFSA</sequence>
<dbReference type="PANTHER" id="PTHR32089">
    <property type="entry name" value="METHYL-ACCEPTING CHEMOTAXIS PROTEIN MCPB"/>
    <property type="match status" value="1"/>
</dbReference>
<dbReference type="OrthoDB" id="5523945at2"/>
<dbReference type="InterPro" id="IPR004089">
    <property type="entry name" value="MCPsignal_dom"/>
</dbReference>
<accession>A1AN66</accession>
<dbReference type="KEGG" id="ppd:Ppro_1163"/>
<dbReference type="Pfam" id="PF00015">
    <property type="entry name" value="MCPsignal"/>
    <property type="match status" value="1"/>
</dbReference>
<dbReference type="SMART" id="SM00304">
    <property type="entry name" value="HAMP"/>
    <property type="match status" value="1"/>
</dbReference>
<feature type="transmembrane region" description="Helical" evidence="4">
    <location>
        <begin position="62"/>
        <end position="83"/>
    </location>
</feature>
<gene>
    <name evidence="7" type="ordered locus">Ppro_1163</name>
</gene>
<dbReference type="eggNOG" id="COG0840">
    <property type="taxonomic scope" value="Bacteria"/>
</dbReference>
<keyword evidence="4" id="KW-0812">Transmembrane</keyword>
<dbReference type="EMBL" id="CP000482">
    <property type="protein sequence ID" value="ABK98786.1"/>
    <property type="molecule type" value="Genomic_DNA"/>
</dbReference>
<protein>
    <submittedName>
        <fullName evidence="7">Methyl-accepting chemotaxis sensory transducer</fullName>
    </submittedName>
</protein>